<gene>
    <name evidence="1" type="ORF">KC01_LOCUS40366</name>
</gene>
<reference evidence="1 2" key="1">
    <citation type="submission" date="2024-04" db="EMBL/GenBank/DDBJ databases">
        <authorList>
            <person name="Waldvogel A.-M."/>
            <person name="Schoenle A."/>
        </authorList>
    </citation>
    <scope>NUCLEOTIDE SEQUENCE [LARGE SCALE GENOMIC DNA]</scope>
</reference>
<evidence type="ECO:0000313" key="2">
    <source>
        <dbReference type="Proteomes" id="UP001497482"/>
    </source>
</evidence>
<dbReference type="EMBL" id="OZ035830">
    <property type="protein sequence ID" value="CAL1614309.1"/>
    <property type="molecule type" value="Genomic_DNA"/>
</dbReference>
<sequence length="97" mass="10700">MTSGPLSSFFNEHLSKVFPERPLLAPAVFPERPLLALAVLPERPLLAPAVFPERPLLAPAVQPPQEGSGWCWRLSVSPSDSLHRKDLGVVGDCRHLW</sequence>
<evidence type="ECO:0000313" key="1">
    <source>
        <dbReference type="EMBL" id="CAL1614309.1"/>
    </source>
</evidence>
<dbReference type="AlphaFoldDB" id="A0AAV2MLH2"/>
<organism evidence="1 2">
    <name type="scientific">Knipowitschia caucasica</name>
    <name type="common">Caucasian dwarf goby</name>
    <name type="synonym">Pomatoschistus caucasicus</name>
    <dbReference type="NCBI Taxonomy" id="637954"/>
    <lineage>
        <taxon>Eukaryota</taxon>
        <taxon>Metazoa</taxon>
        <taxon>Chordata</taxon>
        <taxon>Craniata</taxon>
        <taxon>Vertebrata</taxon>
        <taxon>Euteleostomi</taxon>
        <taxon>Actinopterygii</taxon>
        <taxon>Neopterygii</taxon>
        <taxon>Teleostei</taxon>
        <taxon>Neoteleostei</taxon>
        <taxon>Acanthomorphata</taxon>
        <taxon>Gobiaria</taxon>
        <taxon>Gobiiformes</taxon>
        <taxon>Gobioidei</taxon>
        <taxon>Gobiidae</taxon>
        <taxon>Gobiinae</taxon>
        <taxon>Knipowitschia</taxon>
    </lineage>
</organism>
<dbReference type="Proteomes" id="UP001497482">
    <property type="component" value="Chromosome 8"/>
</dbReference>
<name>A0AAV2MLH2_KNICA</name>
<proteinExistence type="predicted"/>
<accession>A0AAV2MLH2</accession>
<keyword evidence="2" id="KW-1185">Reference proteome</keyword>
<protein>
    <submittedName>
        <fullName evidence="1">Uncharacterized protein</fullName>
    </submittedName>
</protein>